<feature type="compositionally biased region" description="Basic residues" evidence="2">
    <location>
        <begin position="55"/>
        <end position="65"/>
    </location>
</feature>
<dbReference type="AlphaFoldDB" id="A0AAC9AEQ0"/>
<proteinExistence type="predicted"/>
<accession>A0AAC9AEQ0</accession>
<dbReference type="GeneID" id="56269231"/>
<organism evidence="3 4">
    <name type="scientific">Alteromonas mediterranea</name>
    <dbReference type="NCBI Taxonomy" id="314275"/>
    <lineage>
        <taxon>Bacteria</taxon>
        <taxon>Pseudomonadati</taxon>
        <taxon>Pseudomonadota</taxon>
        <taxon>Gammaproteobacteria</taxon>
        <taxon>Alteromonadales</taxon>
        <taxon>Alteromonadaceae</taxon>
        <taxon>Alteromonas/Salinimonas group</taxon>
        <taxon>Alteromonas</taxon>
    </lineage>
</organism>
<evidence type="ECO:0000256" key="2">
    <source>
        <dbReference type="SAM" id="MobiDB-lite"/>
    </source>
</evidence>
<dbReference type="RefSeq" id="WP_015068614.1">
    <property type="nucleotide sequence ID" value="NZ_CAKMLI010000007.1"/>
</dbReference>
<evidence type="ECO:0000256" key="1">
    <source>
        <dbReference type="SAM" id="Coils"/>
    </source>
</evidence>
<feature type="compositionally biased region" description="Low complexity" evidence="2">
    <location>
        <begin position="44"/>
        <end position="54"/>
    </location>
</feature>
<evidence type="ECO:0000313" key="4">
    <source>
        <dbReference type="Proteomes" id="UP000061468"/>
    </source>
</evidence>
<feature type="coiled-coil region" evidence="1">
    <location>
        <begin position="122"/>
        <end position="166"/>
    </location>
</feature>
<sequence length="334" mass="37276">MNHDLQPDFASDEDDLFTKGAPSTSSVVPIKNQPEETDSETPKSESSNENSTNKSRAKKKAHPKPPRWLTNKYTISLVGLMTLLTATVTYVGPNKFVQQLDAITLPSLSDGDIQDEMWQQKISELSTQFEASQEKVAEIQSNLGRNASYQEQISELRTNQRELISRMEGIHQNLNATLSKLDSLESDMLTFATTDRDFGNLLSQVQSANSAVQKLTSQTERNTKNFGWLANRTEALEDWKESNMEPNRIVSEQSSSQSKELVQSRIVKGSPVKRVVQWEIKLASFERSIAFLKNKSSNQKLRVTIGTNVPNCGKVSSMNAVDRTITAGTCVIRS</sequence>
<protein>
    <submittedName>
        <fullName evidence="3">Uncharacterized protein</fullName>
    </submittedName>
</protein>
<name>A0AAC9AEQ0_9ALTE</name>
<dbReference type="EMBL" id="CP013929">
    <property type="protein sequence ID" value="AMJ80799.1"/>
    <property type="molecule type" value="Genomic_DNA"/>
</dbReference>
<keyword evidence="1" id="KW-0175">Coiled coil</keyword>
<geneLocation type="plasmid" evidence="3 4">
    <name>pAMEDUM8_300</name>
</geneLocation>
<dbReference type="Proteomes" id="UP000061468">
    <property type="component" value="Plasmid pAMEDUM8_300"/>
</dbReference>
<feature type="region of interest" description="Disordered" evidence="2">
    <location>
        <begin position="1"/>
        <end position="66"/>
    </location>
</feature>
<evidence type="ECO:0000313" key="3">
    <source>
        <dbReference type="EMBL" id="AMJ80799.1"/>
    </source>
</evidence>
<reference evidence="3 4" key="1">
    <citation type="submission" date="2015-12" db="EMBL/GenBank/DDBJ databases">
        <title>Intraspecies pangenome expansion in the marine bacterium Alteromonas.</title>
        <authorList>
            <person name="Lopez-Perez M."/>
            <person name="Rodriguez-Valera F."/>
        </authorList>
    </citation>
    <scope>NUCLEOTIDE SEQUENCE [LARGE SCALE GENOMIC DNA]</scope>
    <source>
        <strain evidence="3 4">UM8</strain>
        <plasmid evidence="3 4">pAMEDUM8_300</plasmid>
    </source>
</reference>
<gene>
    <name evidence="3" type="ORF">AV942_20660</name>
</gene>
<keyword evidence="3" id="KW-0614">Plasmid</keyword>